<evidence type="ECO:0000313" key="2">
    <source>
        <dbReference type="Proteomes" id="UP000756132"/>
    </source>
</evidence>
<keyword evidence="2" id="KW-1185">Reference proteome</keyword>
<reference evidence="1" key="1">
    <citation type="submission" date="2021-12" db="EMBL/GenBank/DDBJ databases">
        <authorList>
            <person name="Zaccaron A."/>
            <person name="Stergiopoulos I."/>
        </authorList>
    </citation>
    <scope>NUCLEOTIDE SEQUENCE</scope>
    <source>
        <strain evidence="1">Race5_Kim</strain>
    </source>
</reference>
<accession>A0A9Q8LIF7</accession>
<dbReference type="KEGG" id="ffu:CLAFUR5_06605"/>
<organism evidence="1 2">
    <name type="scientific">Passalora fulva</name>
    <name type="common">Tomato leaf mold</name>
    <name type="synonym">Cladosporium fulvum</name>
    <dbReference type="NCBI Taxonomy" id="5499"/>
    <lineage>
        <taxon>Eukaryota</taxon>
        <taxon>Fungi</taxon>
        <taxon>Dikarya</taxon>
        <taxon>Ascomycota</taxon>
        <taxon>Pezizomycotina</taxon>
        <taxon>Dothideomycetes</taxon>
        <taxon>Dothideomycetidae</taxon>
        <taxon>Mycosphaerellales</taxon>
        <taxon>Mycosphaerellaceae</taxon>
        <taxon>Fulvia</taxon>
    </lineage>
</organism>
<dbReference type="GeneID" id="71986483"/>
<evidence type="ECO:0000313" key="1">
    <source>
        <dbReference type="EMBL" id="UJO17724.1"/>
    </source>
</evidence>
<sequence length="155" mass="16181">MACTPDLEALCRAASAASQRTRQLSNTGFFTKDSKKRYIVGLLDLGHRGALSRVTKQDLASPKRAAGNIMGLDLVDVLLVSDPDVAVAKKSNAGAGAGAFSMLPVMCCKGKRATLPAADPWRSASCAARAAVAVASSEVSAKRYHKLGEDASLFL</sequence>
<dbReference type="RefSeq" id="XP_047762090.1">
    <property type="nucleotide sequence ID" value="XM_047905753.1"/>
</dbReference>
<protein>
    <submittedName>
        <fullName evidence="1">Uncharacterized protein</fullName>
    </submittedName>
</protein>
<proteinExistence type="predicted"/>
<dbReference type="Proteomes" id="UP000756132">
    <property type="component" value="Chromosome 5"/>
</dbReference>
<gene>
    <name evidence="1" type="ORF">CLAFUR5_06605</name>
</gene>
<dbReference type="EMBL" id="CP090167">
    <property type="protein sequence ID" value="UJO17724.1"/>
    <property type="molecule type" value="Genomic_DNA"/>
</dbReference>
<name>A0A9Q8LIF7_PASFU</name>
<dbReference type="AlphaFoldDB" id="A0A9Q8LIF7"/>
<reference evidence="1" key="2">
    <citation type="journal article" date="2022" name="Microb. Genom.">
        <title>A chromosome-scale genome assembly of the tomato pathogen Cladosporium fulvum reveals a compartmentalized genome architecture and the presence of a dispensable chromosome.</title>
        <authorList>
            <person name="Zaccaron A.Z."/>
            <person name="Chen L.H."/>
            <person name="Samaras A."/>
            <person name="Stergiopoulos I."/>
        </authorList>
    </citation>
    <scope>NUCLEOTIDE SEQUENCE</scope>
    <source>
        <strain evidence="1">Race5_Kim</strain>
    </source>
</reference>